<evidence type="ECO:0000313" key="3">
    <source>
        <dbReference type="Ensembl" id="ENSZALP00000012631.1"/>
    </source>
</evidence>
<reference evidence="3" key="2">
    <citation type="submission" date="2025-09" db="UniProtKB">
        <authorList>
            <consortium name="Ensembl"/>
        </authorList>
    </citation>
    <scope>IDENTIFICATION</scope>
</reference>
<keyword evidence="4" id="KW-1185">Reference proteome</keyword>
<reference evidence="3" key="1">
    <citation type="submission" date="2025-08" db="UniProtKB">
        <authorList>
            <consortium name="Ensembl"/>
        </authorList>
    </citation>
    <scope>IDENTIFICATION</scope>
</reference>
<evidence type="ECO:0000256" key="2">
    <source>
        <dbReference type="SAM" id="Phobius"/>
    </source>
</evidence>
<keyword evidence="2" id="KW-0812">Transmembrane</keyword>
<evidence type="ECO:0000256" key="1">
    <source>
        <dbReference type="SAM" id="MobiDB-lite"/>
    </source>
</evidence>
<dbReference type="AlphaFoldDB" id="A0A8D2QFC1"/>
<name>A0A8D2QFC1_ZONAL</name>
<keyword evidence="2" id="KW-1133">Transmembrane helix</keyword>
<feature type="transmembrane region" description="Helical" evidence="2">
    <location>
        <begin position="233"/>
        <end position="255"/>
    </location>
</feature>
<keyword evidence="2" id="KW-0472">Membrane</keyword>
<feature type="compositionally biased region" description="Low complexity" evidence="1">
    <location>
        <begin position="31"/>
        <end position="72"/>
    </location>
</feature>
<dbReference type="PANTHER" id="PTHR31922:SF2">
    <property type="entry name" value="TRANSMEMBRANE PROTEIN 215"/>
    <property type="match status" value="1"/>
</dbReference>
<evidence type="ECO:0008006" key="5">
    <source>
        <dbReference type="Google" id="ProtNLM"/>
    </source>
</evidence>
<dbReference type="Pfam" id="PF15746">
    <property type="entry name" value="TMEM215"/>
    <property type="match status" value="1"/>
</dbReference>
<feature type="transmembrane region" description="Helical" evidence="2">
    <location>
        <begin position="261"/>
        <end position="280"/>
    </location>
</feature>
<dbReference type="Ensembl" id="ENSZALT00000017308.1">
    <property type="protein sequence ID" value="ENSZALP00000012631.1"/>
    <property type="gene ID" value="ENSZALG00000010574.1"/>
</dbReference>
<organism evidence="3 4">
    <name type="scientific">Zonotrichia albicollis</name>
    <name type="common">White-throated sparrow</name>
    <name type="synonym">Fringilla albicollis</name>
    <dbReference type="NCBI Taxonomy" id="44394"/>
    <lineage>
        <taxon>Eukaryota</taxon>
        <taxon>Metazoa</taxon>
        <taxon>Chordata</taxon>
        <taxon>Craniata</taxon>
        <taxon>Vertebrata</taxon>
        <taxon>Euteleostomi</taxon>
        <taxon>Archelosauria</taxon>
        <taxon>Archosauria</taxon>
        <taxon>Dinosauria</taxon>
        <taxon>Saurischia</taxon>
        <taxon>Theropoda</taxon>
        <taxon>Coelurosauria</taxon>
        <taxon>Aves</taxon>
        <taxon>Neognathae</taxon>
        <taxon>Neoaves</taxon>
        <taxon>Telluraves</taxon>
        <taxon>Australaves</taxon>
        <taxon>Passeriformes</taxon>
        <taxon>Passerellidae</taxon>
        <taxon>Zonotrichia</taxon>
    </lineage>
</organism>
<dbReference type="PANTHER" id="PTHR31922">
    <property type="entry name" value="TRANSMEMBRANE PROTEIN 215"/>
    <property type="match status" value="1"/>
</dbReference>
<feature type="region of interest" description="Disordered" evidence="1">
    <location>
        <begin position="1"/>
        <end position="95"/>
    </location>
</feature>
<protein>
    <recommendedName>
        <fullName evidence="5">Transmembrane protein 215</fullName>
    </recommendedName>
</protein>
<dbReference type="Proteomes" id="UP000694413">
    <property type="component" value="Unassembled WGS sequence"/>
</dbReference>
<accession>A0A8D2QFC1</accession>
<dbReference type="InterPro" id="IPR031486">
    <property type="entry name" value="TMEM215"/>
</dbReference>
<feature type="region of interest" description="Disordered" evidence="1">
    <location>
        <begin position="107"/>
        <end position="176"/>
    </location>
</feature>
<evidence type="ECO:0000313" key="4">
    <source>
        <dbReference type="Proteomes" id="UP000694413"/>
    </source>
</evidence>
<proteinExistence type="predicted"/>
<sequence length="457" mass="48184">MHMPASRGRTPVGAPLPLAQEGKTARGGGSSRPSSSGHQVGAIPPSPRAGRAASRAGRSAYSRLCGAPAQGPGEDEEEEAESGQVNPRGSCLPGRCCWKPPGLSTPGLRQGLSPLRPPPAWEGSAGPQAGEPLRPAPGSEGTSAGGRERGRRQEAGQLPAPARPPSADPPRGSRAAPAVGVLRASLPGKLRKLAGERLSPAPRGAPVEGSVPVRTSWMARTLRPDDINPRTGLVVALVSVFLVFGFMFTVSGIKGETLGDIPLLAIGPAICLPGIAAIALTRKTDGCTKCPENMRPCCKEVKDRDVLELLRTPSDLESGKGSCDELARKAYRKDRRGLRGEDTVFICTTSTAAAATAECKSLTKKVEQEEMLKYLESCYPEMPENVFVGDGSTYSALEKKSSSPSRDSNPCPDIEDNIFVAPKDSVIVCSYKDNSPYDRYCCYINPTGVNSDQETIV</sequence>